<sequence>MHVTVLFERGLSSFREWAPRGNESILNYYCTKRVLMKIVARVRKVIETNSNLEDKFLIVCKGDVVKEATWKTKINVRSQFHKFRLEDKFVVQEGVLLGPKSCLLGLEEQLIQQVTNGPKEGYSHKRRVLKGKGIDRTQLNLPQSHEELVNYKLSGPKE</sequence>
<reference evidence="2" key="1">
    <citation type="journal article" date="2017" name="Front. Plant Sci.">
        <title>Climate Clever Clovers: New Paradigm to Reduce the Environmental Footprint of Ruminants by Breeding Low Methanogenic Forages Utilizing Haplotype Variation.</title>
        <authorList>
            <person name="Kaur P."/>
            <person name="Appels R."/>
            <person name="Bayer P.E."/>
            <person name="Keeble-Gagnere G."/>
            <person name="Wang J."/>
            <person name="Hirakawa H."/>
            <person name="Shirasawa K."/>
            <person name="Vercoe P."/>
            <person name="Stefanova K."/>
            <person name="Durmic Z."/>
            <person name="Nichols P."/>
            <person name="Revell C."/>
            <person name="Isobe S.N."/>
            <person name="Edwards D."/>
            <person name="Erskine W."/>
        </authorList>
    </citation>
    <scope>NUCLEOTIDE SEQUENCE [LARGE SCALE GENOMIC DNA]</scope>
    <source>
        <strain evidence="2">cv. Daliak</strain>
    </source>
</reference>
<keyword evidence="2" id="KW-1185">Reference proteome</keyword>
<dbReference type="Proteomes" id="UP000242715">
    <property type="component" value="Unassembled WGS sequence"/>
</dbReference>
<evidence type="ECO:0000313" key="1">
    <source>
        <dbReference type="EMBL" id="GAU35262.1"/>
    </source>
</evidence>
<accession>A0A2Z6NF26</accession>
<organism evidence="1 2">
    <name type="scientific">Trifolium subterraneum</name>
    <name type="common">Subterranean clover</name>
    <dbReference type="NCBI Taxonomy" id="3900"/>
    <lineage>
        <taxon>Eukaryota</taxon>
        <taxon>Viridiplantae</taxon>
        <taxon>Streptophyta</taxon>
        <taxon>Embryophyta</taxon>
        <taxon>Tracheophyta</taxon>
        <taxon>Spermatophyta</taxon>
        <taxon>Magnoliopsida</taxon>
        <taxon>eudicotyledons</taxon>
        <taxon>Gunneridae</taxon>
        <taxon>Pentapetalae</taxon>
        <taxon>rosids</taxon>
        <taxon>fabids</taxon>
        <taxon>Fabales</taxon>
        <taxon>Fabaceae</taxon>
        <taxon>Papilionoideae</taxon>
        <taxon>50 kb inversion clade</taxon>
        <taxon>NPAAA clade</taxon>
        <taxon>Hologalegina</taxon>
        <taxon>IRL clade</taxon>
        <taxon>Trifolieae</taxon>
        <taxon>Trifolium</taxon>
    </lineage>
</organism>
<name>A0A2Z6NF26_TRISU</name>
<dbReference type="EMBL" id="DF973582">
    <property type="protein sequence ID" value="GAU35262.1"/>
    <property type="molecule type" value="Genomic_DNA"/>
</dbReference>
<evidence type="ECO:0000313" key="2">
    <source>
        <dbReference type="Proteomes" id="UP000242715"/>
    </source>
</evidence>
<dbReference type="AlphaFoldDB" id="A0A2Z6NF26"/>
<proteinExistence type="predicted"/>
<protein>
    <submittedName>
        <fullName evidence="1">Uncharacterized protein</fullName>
    </submittedName>
</protein>
<gene>
    <name evidence="1" type="ORF">TSUD_323990</name>
</gene>